<keyword evidence="5" id="KW-1185">Reference proteome</keyword>
<dbReference type="GO" id="GO:0046464">
    <property type="term" value="P:acylglycerol catabolic process"/>
    <property type="evidence" value="ECO:0007669"/>
    <property type="project" value="TreeGrafter"/>
</dbReference>
<evidence type="ECO:0000259" key="3">
    <source>
        <dbReference type="Pfam" id="PF00561"/>
    </source>
</evidence>
<dbReference type="GO" id="GO:0003677">
    <property type="term" value="F:DNA binding"/>
    <property type="evidence" value="ECO:0007669"/>
    <property type="project" value="InterPro"/>
</dbReference>
<evidence type="ECO:0000256" key="1">
    <source>
        <dbReference type="ARBA" id="ARBA00023015"/>
    </source>
</evidence>
<dbReference type="SUPFAM" id="SSF46894">
    <property type="entry name" value="C-terminal effector domain of the bipartite response regulators"/>
    <property type="match status" value="1"/>
</dbReference>
<evidence type="ECO:0000313" key="5">
    <source>
        <dbReference type="Proteomes" id="UP000637359"/>
    </source>
</evidence>
<dbReference type="PRINTS" id="PR00111">
    <property type="entry name" value="ABHYDROLASE"/>
</dbReference>
<dbReference type="PANTHER" id="PTHR43798">
    <property type="entry name" value="MONOACYLGLYCEROL LIPASE"/>
    <property type="match status" value="1"/>
</dbReference>
<proteinExistence type="predicted"/>
<evidence type="ECO:0000313" key="4">
    <source>
        <dbReference type="EMBL" id="MBC5635341.1"/>
    </source>
</evidence>
<keyword evidence="2" id="KW-0804">Transcription</keyword>
<dbReference type="SUPFAM" id="SSF53474">
    <property type="entry name" value="alpha/beta-Hydrolases"/>
    <property type="match status" value="1"/>
</dbReference>
<dbReference type="GO" id="GO:0006355">
    <property type="term" value="P:regulation of DNA-templated transcription"/>
    <property type="evidence" value="ECO:0007669"/>
    <property type="project" value="InterPro"/>
</dbReference>
<dbReference type="RefSeq" id="WP_186868052.1">
    <property type="nucleotide sequence ID" value="NZ_JACOOL010000001.1"/>
</dbReference>
<organism evidence="4 5">
    <name type="scientific">Ornithinibacillus hominis</name>
    <dbReference type="NCBI Taxonomy" id="2763055"/>
    <lineage>
        <taxon>Bacteria</taxon>
        <taxon>Bacillati</taxon>
        <taxon>Bacillota</taxon>
        <taxon>Bacilli</taxon>
        <taxon>Bacillales</taxon>
        <taxon>Bacillaceae</taxon>
        <taxon>Ornithinibacillus</taxon>
    </lineage>
</organism>
<dbReference type="EMBL" id="JACOOL010000001">
    <property type="protein sequence ID" value="MBC5635341.1"/>
    <property type="molecule type" value="Genomic_DNA"/>
</dbReference>
<reference evidence="4" key="1">
    <citation type="submission" date="2020-08" db="EMBL/GenBank/DDBJ databases">
        <title>Genome public.</title>
        <authorList>
            <person name="Liu C."/>
            <person name="Sun Q."/>
        </authorList>
    </citation>
    <scope>NUCLEOTIDE SEQUENCE</scope>
    <source>
        <strain evidence="4">BX22</strain>
    </source>
</reference>
<keyword evidence="1" id="KW-0805">Transcription regulation</keyword>
<protein>
    <submittedName>
        <fullName evidence="4">Alpha/beta fold hydrolase</fullName>
    </submittedName>
</protein>
<accession>A0A923L2Q3</accession>
<dbReference type="InterPro" id="IPR029058">
    <property type="entry name" value="AB_hydrolase_fold"/>
</dbReference>
<dbReference type="InterPro" id="IPR016032">
    <property type="entry name" value="Sig_transdc_resp-reg_C-effctor"/>
</dbReference>
<feature type="domain" description="AB hydrolase-1" evidence="3">
    <location>
        <begin position="26"/>
        <end position="249"/>
    </location>
</feature>
<dbReference type="Gene3D" id="3.40.50.1820">
    <property type="entry name" value="alpha/beta hydrolase"/>
    <property type="match status" value="1"/>
</dbReference>
<dbReference type="Pfam" id="PF00561">
    <property type="entry name" value="Abhydrolase_1"/>
    <property type="match status" value="1"/>
</dbReference>
<dbReference type="GO" id="GO:0047372">
    <property type="term" value="F:monoacylglycerol lipase activity"/>
    <property type="evidence" value="ECO:0007669"/>
    <property type="project" value="TreeGrafter"/>
</dbReference>
<evidence type="ECO:0000256" key="2">
    <source>
        <dbReference type="ARBA" id="ARBA00023163"/>
    </source>
</evidence>
<dbReference type="AlphaFoldDB" id="A0A923L2Q3"/>
<dbReference type="InterPro" id="IPR000073">
    <property type="entry name" value="AB_hydrolase_1"/>
</dbReference>
<comment type="caution">
    <text evidence="4">The sequence shown here is derived from an EMBL/GenBank/DDBJ whole genome shotgun (WGS) entry which is preliminary data.</text>
</comment>
<dbReference type="InterPro" id="IPR050266">
    <property type="entry name" value="AB_hydrolase_sf"/>
</dbReference>
<dbReference type="Gene3D" id="1.10.10.10">
    <property type="entry name" value="Winged helix-like DNA-binding domain superfamily/Winged helix DNA-binding domain"/>
    <property type="match status" value="1"/>
</dbReference>
<dbReference type="Proteomes" id="UP000637359">
    <property type="component" value="Unassembled WGS sequence"/>
</dbReference>
<sequence length="510" mass="59393">MAFLTCGNAQIHYEKLESRNPRATQTIIFIHPTGLDMYCWNEIIPLFLENYHVVRYDLRGHGDSTVGDGDLSISRLADDIQCLVNTLKLDTYHIVAQGFGGVSAIEYAARGFSGLKTLTLLAVPVHFPRELGKKIVAERKMQVKGHETMLHKAQQIIDKFMLYPTQERVERILQAFEKVTPHVYFEIFDVDSLNRAQQNIQNMTIPILVLSGSDDETFPPELNSAILNFNTNARYYTVPYSSFLIQMDQPNLMVEWIGKFIMKHQNNKINQEIASYAQTLYAEMYREIREKMKGKAEATLPTLQVNIMKGLDVFLNGKRLVGGWGQRKAKQILMYLIIQQSVTRDELCDLVWPDVDLKTARSRLRVSIHYLNKLLNPMSDHYFLLVTEREHIFLQANIESDIVLHVAAIKRAHQETDIVKKVELYKRIVADRTENPLPGLYETWFINYRNWLEKEWVDMVMFLSDYYESIGDIKQALYYCQIALEYYIDDFMITNRQEYLKSKLEKIKNS</sequence>
<dbReference type="InterPro" id="IPR036388">
    <property type="entry name" value="WH-like_DNA-bd_sf"/>
</dbReference>
<gene>
    <name evidence="4" type="ORF">H8S33_00750</name>
</gene>
<name>A0A923L2Q3_9BACI</name>
<keyword evidence="4" id="KW-0378">Hydrolase</keyword>
<dbReference type="GO" id="GO:0016020">
    <property type="term" value="C:membrane"/>
    <property type="evidence" value="ECO:0007669"/>
    <property type="project" value="TreeGrafter"/>
</dbReference>
<dbReference type="PANTHER" id="PTHR43798:SF5">
    <property type="entry name" value="MONOACYLGLYCEROL LIPASE ABHD6"/>
    <property type="match status" value="1"/>
</dbReference>